<evidence type="ECO:0008006" key="5">
    <source>
        <dbReference type="Google" id="ProtNLM"/>
    </source>
</evidence>
<evidence type="ECO:0000313" key="3">
    <source>
        <dbReference type="EMBL" id="RHG19915.1"/>
    </source>
</evidence>
<feature type="region of interest" description="Disordered" evidence="2">
    <location>
        <begin position="245"/>
        <end position="269"/>
    </location>
</feature>
<dbReference type="RefSeq" id="WP_118197237.1">
    <property type="nucleotide sequence ID" value="NZ_QRHZ01000001.1"/>
</dbReference>
<evidence type="ECO:0000313" key="4">
    <source>
        <dbReference type="Proteomes" id="UP000284220"/>
    </source>
</evidence>
<feature type="coiled-coil region" evidence="1">
    <location>
        <begin position="210"/>
        <end position="244"/>
    </location>
</feature>
<name>A0A414SK09_9FIRM</name>
<evidence type="ECO:0000256" key="2">
    <source>
        <dbReference type="SAM" id="MobiDB-lite"/>
    </source>
</evidence>
<accession>A0A414SK09</accession>
<gene>
    <name evidence="3" type="ORF">DW272_01535</name>
</gene>
<evidence type="ECO:0000256" key="1">
    <source>
        <dbReference type="SAM" id="Coils"/>
    </source>
</evidence>
<dbReference type="AlphaFoldDB" id="A0A414SK09"/>
<reference evidence="3 4" key="1">
    <citation type="submission" date="2018-08" db="EMBL/GenBank/DDBJ databases">
        <title>A genome reference for cultivated species of the human gut microbiota.</title>
        <authorList>
            <person name="Zou Y."/>
            <person name="Xue W."/>
            <person name="Luo G."/>
        </authorList>
    </citation>
    <scope>NUCLEOTIDE SEQUENCE [LARGE SCALE GENOMIC DNA]</scope>
    <source>
        <strain evidence="3 4">AM22-9LB</strain>
    </source>
</reference>
<keyword evidence="1" id="KW-0175">Coiled coil</keyword>
<dbReference type="SUPFAM" id="SSF50118">
    <property type="entry name" value="Cell growth inhibitor/plasmid maintenance toxic component"/>
    <property type="match status" value="1"/>
</dbReference>
<comment type="caution">
    <text evidence="3">The sequence shown here is derived from an EMBL/GenBank/DDBJ whole genome shotgun (WGS) entry which is preliminary data.</text>
</comment>
<feature type="compositionally biased region" description="Basic and acidic residues" evidence="2">
    <location>
        <begin position="245"/>
        <end position="261"/>
    </location>
</feature>
<dbReference type="InterPro" id="IPR011067">
    <property type="entry name" value="Plasmid_toxin/cell-grow_inhib"/>
</dbReference>
<protein>
    <recommendedName>
        <fullName evidence="5">PemK-like protein</fullName>
    </recommendedName>
</protein>
<dbReference type="Gene3D" id="2.30.30.110">
    <property type="match status" value="1"/>
</dbReference>
<organism evidence="3 4">
    <name type="scientific">Blautia obeum</name>
    <dbReference type="NCBI Taxonomy" id="40520"/>
    <lineage>
        <taxon>Bacteria</taxon>
        <taxon>Bacillati</taxon>
        <taxon>Bacillota</taxon>
        <taxon>Clostridia</taxon>
        <taxon>Lachnospirales</taxon>
        <taxon>Lachnospiraceae</taxon>
        <taxon>Blautia</taxon>
    </lineage>
</organism>
<dbReference type="EMBL" id="QRHZ01000001">
    <property type="protein sequence ID" value="RHG19915.1"/>
    <property type="molecule type" value="Genomic_DNA"/>
</dbReference>
<dbReference type="Proteomes" id="UP000284220">
    <property type="component" value="Unassembled WGS sequence"/>
</dbReference>
<sequence>MQMNHENMIWSDVTNIKRYTEHIEKNKTNKSIKYSVIMLAAVQYMHNYIQGLKRQNAYDAASILFSDMNWMRKCHTTVSYDDNKKQIIPKIGHTYYIDYGNTFAGELGYYHHGLCIGVKDNKFLVVPIRSGDDIFPQSYHPTNNKNGNKKYRQGLMSDGFPKDCVLLINDAKFISRARIDKEITTISDTVLSDIQMQVFQIMYPTIHQRHQSLIKNNDEYKKRNKELEKQVHDLKFRINILEQQRLKSEPKNKKKHVDNNRGKGYIKHK</sequence>
<proteinExistence type="predicted"/>